<dbReference type="VEuPathDB" id="VectorBase:RPRC010492"/>
<dbReference type="OMA" id="PAQYIFE"/>
<organism evidence="1 2">
    <name type="scientific">Rhodnius prolixus</name>
    <name type="common">Triatomid bug</name>
    <dbReference type="NCBI Taxonomy" id="13249"/>
    <lineage>
        <taxon>Eukaryota</taxon>
        <taxon>Metazoa</taxon>
        <taxon>Ecdysozoa</taxon>
        <taxon>Arthropoda</taxon>
        <taxon>Hexapoda</taxon>
        <taxon>Insecta</taxon>
        <taxon>Pterygota</taxon>
        <taxon>Neoptera</taxon>
        <taxon>Paraneoptera</taxon>
        <taxon>Hemiptera</taxon>
        <taxon>Heteroptera</taxon>
        <taxon>Panheteroptera</taxon>
        <taxon>Cimicomorpha</taxon>
        <taxon>Reduviidae</taxon>
        <taxon>Triatominae</taxon>
        <taxon>Rhodnius</taxon>
    </lineage>
</organism>
<dbReference type="EnsemblMetazoa" id="RPRC010492-RA">
    <property type="protein sequence ID" value="RPRC010492-PA"/>
    <property type="gene ID" value="RPRC010492"/>
</dbReference>
<keyword evidence="2" id="KW-1185">Reference proteome</keyword>
<dbReference type="eggNOG" id="ENOG502SCV0">
    <property type="taxonomic scope" value="Eukaryota"/>
</dbReference>
<evidence type="ECO:0000313" key="1">
    <source>
        <dbReference type="EnsemblMetazoa" id="RPRC010492-PA"/>
    </source>
</evidence>
<proteinExistence type="predicted"/>
<reference evidence="1" key="1">
    <citation type="submission" date="2015-05" db="UniProtKB">
        <authorList>
            <consortium name="EnsemblMetazoa"/>
        </authorList>
    </citation>
    <scope>IDENTIFICATION</scope>
</reference>
<dbReference type="AlphaFoldDB" id="T1I2H3"/>
<sequence>MVYGIELWGGISEASIVFKLQKRAIRTMMKKRTRVSCRPLFKELNILTLPSVFILKQALYKKKEPSIESRGDKHNHDLRNKDDLCIPYKRLVMSNQLCSVMSARVFNKIPLSVRRLSENHFKRTITRFLMRNCFYDIKEFINA</sequence>
<evidence type="ECO:0000313" key="2">
    <source>
        <dbReference type="Proteomes" id="UP000015103"/>
    </source>
</evidence>
<accession>T1I2H3</accession>
<dbReference type="Proteomes" id="UP000015103">
    <property type="component" value="Unassembled WGS sequence"/>
</dbReference>
<dbReference type="EMBL" id="ACPB03019653">
    <property type="status" value="NOT_ANNOTATED_CDS"/>
    <property type="molecule type" value="Genomic_DNA"/>
</dbReference>
<dbReference type="InParanoid" id="T1I2H3"/>
<name>T1I2H3_RHOPR</name>
<dbReference type="HOGENOM" id="CLU_1811064_0_0_1"/>
<protein>
    <submittedName>
        <fullName evidence="1">Uncharacterized protein</fullName>
    </submittedName>
</protein>